<dbReference type="InterPro" id="IPR053151">
    <property type="entry name" value="RNase_H-like"/>
</dbReference>
<dbReference type="InterPro" id="IPR044730">
    <property type="entry name" value="RNase_H-like_dom_plant"/>
</dbReference>
<feature type="domain" description="RNase H type-1" evidence="1">
    <location>
        <begin position="160"/>
        <end position="267"/>
    </location>
</feature>
<keyword evidence="4" id="KW-1185">Reference proteome</keyword>
<evidence type="ECO:0000259" key="1">
    <source>
        <dbReference type="Pfam" id="PF13456"/>
    </source>
</evidence>
<dbReference type="PANTHER" id="PTHR47723">
    <property type="entry name" value="OS05G0353850 PROTEIN"/>
    <property type="match status" value="1"/>
</dbReference>
<evidence type="ECO:0000313" key="4">
    <source>
        <dbReference type="Proteomes" id="UP000593572"/>
    </source>
</evidence>
<evidence type="ECO:0000313" key="3">
    <source>
        <dbReference type="EMBL" id="MBA0570251.1"/>
    </source>
</evidence>
<dbReference type="InterPro" id="IPR026960">
    <property type="entry name" value="RVT-Znf"/>
</dbReference>
<dbReference type="GO" id="GO:0004523">
    <property type="term" value="F:RNA-DNA hybrid ribonuclease activity"/>
    <property type="evidence" value="ECO:0007669"/>
    <property type="project" value="InterPro"/>
</dbReference>
<dbReference type="Pfam" id="PF13456">
    <property type="entry name" value="RVT_3"/>
    <property type="match status" value="1"/>
</dbReference>
<dbReference type="InterPro" id="IPR012337">
    <property type="entry name" value="RNaseH-like_sf"/>
</dbReference>
<name>A0A7J8MZV5_9ROSI</name>
<dbReference type="SUPFAM" id="SSF53098">
    <property type="entry name" value="Ribonuclease H-like"/>
    <property type="match status" value="1"/>
</dbReference>
<dbReference type="AlphaFoldDB" id="A0A7J8MZV5"/>
<feature type="domain" description="Reverse transcriptase zinc-binding" evidence="2">
    <location>
        <begin position="2"/>
        <end position="85"/>
    </location>
</feature>
<organism evidence="3 4">
    <name type="scientific">Gossypium lobatum</name>
    <dbReference type="NCBI Taxonomy" id="34289"/>
    <lineage>
        <taxon>Eukaryota</taxon>
        <taxon>Viridiplantae</taxon>
        <taxon>Streptophyta</taxon>
        <taxon>Embryophyta</taxon>
        <taxon>Tracheophyta</taxon>
        <taxon>Spermatophyta</taxon>
        <taxon>Magnoliopsida</taxon>
        <taxon>eudicotyledons</taxon>
        <taxon>Gunneridae</taxon>
        <taxon>Pentapetalae</taxon>
        <taxon>rosids</taxon>
        <taxon>malvids</taxon>
        <taxon>Malvales</taxon>
        <taxon>Malvaceae</taxon>
        <taxon>Malvoideae</taxon>
        <taxon>Gossypium</taxon>
    </lineage>
</organism>
<dbReference type="InterPro" id="IPR002156">
    <property type="entry name" value="RNaseH_domain"/>
</dbReference>
<reference evidence="3 4" key="1">
    <citation type="journal article" date="2019" name="Genome Biol. Evol.">
        <title>Insights into the evolution of the New World diploid cottons (Gossypium, subgenus Houzingenia) based on genome sequencing.</title>
        <authorList>
            <person name="Grover C.E."/>
            <person name="Arick M.A. 2nd"/>
            <person name="Thrash A."/>
            <person name="Conover J.L."/>
            <person name="Sanders W.S."/>
            <person name="Peterson D.G."/>
            <person name="Frelichowski J.E."/>
            <person name="Scheffler J.A."/>
            <person name="Scheffler B.E."/>
            <person name="Wendel J.F."/>
        </authorList>
    </citation>
    <scope>NUCLEOTIDE SEQUENCE [LARGE SCALE GENOMIC DNA]</scope>
    <source>
        <strain evidence="3">157</strain>
        <tissue evidence="3">Leaf</tissue>
    </source>
</reference>
<evidence type="ECO:0000259" key="2">
    <source>
        <dbReference type="Pfam" id="PF13966"/>
    </source>
</evidence>
<comment type="caution">
    <text evidence="3">The sequence shown here is derived from an EMBL/GenBank/DDBJ whole genome shotgun (WGS) entry which is preliminary data.</text>
</comment>
<dbReference type="Gene3D" id="3.30.420.10">
    <property type="entry name" value="Ribonuclease H-like superfamily/Ribonuclease H"/>
    <property type="match status" value="1"/>
</dbReference>
<accession>A0A7J8MZV5</accession>
<dbReference type="EMBL" id="JABEZX010000011">
    <property type="protein sequence ID" value="MBA0570251.1"/>
    <property type="molecule type" value="Genomic_DNA"/>
</dbReference>
<dbReference type="PANTHER" id="PTHR47723:SF19">
    <property type="entry name" value="POLYNUCLEOTIDYL TRANSFERASE, RIBONUCLEASE H-LIKE SUPERFAMILY PROTEIN"/>
    <property type="match status" value="1"/>
</dbReference>
<evidence type="ECO:0008006" key="5">
    <source>
        <dbReference type="Google" id="ProtNLM"/>
    </source>
</evidence>
<sequence>MSKSTYSWLSLKRISFGPHRLFWRIIWKLKMLPKIKVFSWIIGHDILPIYTNIAHIRQNFSTTCPRCKNSEETLLHALKECPKVCETLIIGGLNSRLLNENYVCCIDWLKDIMRELDSKAAPDFFTLLWNCWNNKNKMKKPLKHFIKINVDAAVLNGCVDYGVIARDLDGFVLTSSYSFAMKALDAVWAEFEALTMGLNLASKLKVSKLIMESDNANLINMVKNRDKDVTILGRCVKKKCMALRNFKSVHFNWIDQSSNEAADLLCKLPMKNRCNLYFNLDYALEIHNVMICDVIK</sequence>
<dbReference type="CDD" id="cd06222">
    <property type="entry name" value="RNase_H_like"/>
    <property type="match status" value="1"/>
</dbReference>
<dbReference type="InterPro" id="IPR036397">
    <property type="entry name" value="RNaseH_sf"/>
</dbReference>
<proteinExistence type="predicted"/>
<protein>
    <recommendedName>
        <fullName evidence="5">RNase H type-1 domain-containing protein</fullName>
    </recommendedName>
</protein>
<dbReference type="GO" id="GO:0003676">
    <property type="term" value="F:nucleic acid binding"/>
    <property type="evidence" value="ECO:0007669"/>
    <property type="project" value="InterPro"/>
</dbReference>
<dbReference type="Proteomes" id="UP000593572">
    <property type="component" value="Unassembled WGS sequence"/>
</dbReference>
<dbReference type="Pfam" id="PF13966">
    <property type="entry name" value="zf-RVT"/>
    <property type="match status" value="1"/>
</dbReference>
<gene>
    <name evidence="3" type="ORF">Golob_003930</name>
</gene>